<protein>
    <submittedName>
        <fullName evidence="2">Uncharacterized protein</fullName>
    </submittedName>
</protein>
<dbReference type="AlphaFoldDB" id="A0A6J8CJH7"/>
<accession>A0A6J8CJH7</accession>
<dbReference type="EMBL" id="CACVKT020005443">
    <property type="protein sequence ID" value="CAC5395194.1"/>
    <property type="molecule type" value="Genomic_DNA"/>
</dbReference>
<dbReference type="OrthoDB" id="9996891at2759"/>
<evidence type="ECO:0000313" key="2">
    <source>
        <dbReference type="EMBL" id="CAC5395194.1"/>
    </source>
</evidence>
<dbReference type="Proteomes" id="UP000507470">
    <property type="component" value="Unassembled WGS sequence"/>
</dbReference>
<name>A0A6J8CJH7_MYTCO</name>
<evidence type="ECO:0000313" key="3">
    <source>
        <dbReference type="Proteomes" id="UP000507470"/>
    </source>
</evidence>
<organism evidence="2 3">
    <name type="scientific">Mytilus coruscus</name>
    <name type="common">Sea mussel</name>
    <dbReference type="NCBI Taxonomy" id="42192"/>
    <lineage>
        <taxon>Eukaryota</taxon>
        <taxon>Metazoa</taxon>
        <taxon>Spiralia</taxon>
        <taxon>Lophotrochozoa</taxon>
        <taxon>Mollusca</taxon>
        <taxon>Bivalvia</taxon>
        <taxon>Autobranchia</taxon>
        <taxon>Pteriomorphia</taxon>
        <taxon>Mytilida</taxon>
        <taxon>Mytiloidea</taxon>
        <taxon>Mytilidae</taxon>
        <taxon>Mytilinae</taxon>
        <taxon>Mytilus</taxon>
    </lineage>
</organism>
<feature type="compositionally biased region" description="Basic and acidic residues" evidence="1">
    <location>
        <begin position="320"/>
        <end position="339"/>
    </location>
</feature>
<feature type="compositionally biased region" description="Basic and acidic residues" evidence="1">
    <location>
        <begin position="352"/>
        <end position="372"/>
    </location>
</feature>
<keyword evidence="3" id="KW-1185">Reference proteome</keyword>
<reference evidence="2 3" key="1">
    <citation type="submission" date="2020-06" db="EMBL/GenBank/DDBJ databases">
        <authorList>
            <person name="Li R."/>
            <person name="Bekaert M."/>
        </authorList>
    </citation>
    <scope>NUCLEOTIDE SEQUENCE [LARGE SCALE GENOMIC DNA]</scope>
    <source>
        <strain evidence="3">wild</strain>
    </source>
</reference>
<proteinExistence type="predicted"/>
<sequence length="389" mass="44726">MAVSRAQSETGSVVNTKFGARPIIDLPAFAYGVGKNNYMSSNLADVPPRMFGPTEYSYNVGKNVPRDHSHGGYVGQYYNYPNQPSPRGYQNSPTSNLVNESNVLPYPSYTTIPNMAAQQLPMPPQGPNIAVQQPPMPPQGQMAPPYGGQGNETHHYYGPNGERLPGPPNEMFRPRPQYTINRRPYPTNFKIEGTLEYGKMVSIRIKEGNVSFRDIPDSVLANCHKTYRVIPRTEVTIEAENGEYNVYASPDVPAPILRHQGYMYDPNKSYSYGRRATVYPRSFSPNRQAPHHDIYTKKYEGDYFADDSYQRRHTSYETYPREHREMHREPREIQREPREIHRKHLYSTGANAERDDRRVQEIERTGLRDPPRKPLPMKHMNPRKHERTA</sequence>
<evidence type="ECO:0000256" key="1">
    <source>
        <dbReference type="SAM" id="MobiDB-lite"/>
    </source>
</evidence>
<feature type="region of interest" description="Disordered" evidence="1">
    <location>
        <begin position="320"/>
        <end position="389"/>
    </location>
</feature>
<feature type="compositionally biased region" description="Basic residues" evidence="1">
    <location>
        <begin position="380"/>
        <end position="389"/>
    </location>
</feature>
<gene>
    <name evidence="2" type="ORF">MCOR_29883</name>
</gene>